<feature type="region of interest" description="Disordered" evidence="1">
    <location>
        <begin position="95"/>
        <end position="143"/>
    </location>
</feature>
<reference evidence="2" key="1">
    <citation type="submission" date="2019-12" db="EMBL/GenBank/DDBJ databases">
        <title>Genome sequencing and annotation of Brassica cretica.</title>
        <authorList>
            <person name="Studholme D.J."/>
            <person name="Sarris P.F."/>
        </authorList>
    </citation>
    <scope>NUCLEOTIDE SEQUENCE</scope>
    <source>
        <strain evidence="2">PFS-102/07</strain>
        <tissue evidence="2">Leaf</tissue>
    </source>
</reference>
<protein>
    <submittedName>
        <fullName evidence="2">Uncharacterized protein</fullName>
    </submittedName>
</protein>
<proteinExistence type="predicted"/>
<feature type="compositionally biased region" description="Polar residues" evidence="1">
    <location>
        <begin position="171"/>
        <end position="181"/>
    </location>
</feature>
<dbReference type="AlphaFoldDB" id="A0A8S9M3S4"/>
<sequence length="241" mass="26660">MIFLLTREDDECEDNEHVVIPMVLKCKKSCSGLVNNKRKPESDAAPTMIKMKNPRIQEEEDVACDISNIKKEFSRQLSFGSNALDLNLRVDAAEQEEEAAAKSATQERQEEPKPSSKPSTNETVKDPRKSKSGKGTKLPRANWREKCLQTLKHTASESPTHQNMCTGITISDSQAYPTSPNRQHEKESAANDAVVRRGFLKSAASNPPTETVYILLTQSPYRTTGSEGHNSSGINNIGTNN</sequence>
<accession>A0A8S9M3S4</accession>
<evidence type="ECO:0000256" key="1">
    <source>
        <dbReference type="SAM" id="MobiDB-lite"/>
    </source>
</evidence>
<gene>
    <name evidence="2" type="ORF">F2Q70_00013652</name>
</gene>
<feature type="region of interest" description="Disordered" evidence="1">
    <location>
        <begin position="171"/>
        <end position="191"/>
    </location>
</feature>
<organism evidence="2">
    <name type="scientific">Brassica cretica</name>
    <name type="common">Mustard</name>
    <dbReference type="NCBI Taxonomy" id="69181"/>
    <lineage>
        <taxon>Eukaryota</taxon>
        <taxon>Viridiplantae</taxon>
        <taxon>Streptophyta</taxon>
        <taxon>Embryophyta</taxon>
        <taxon>Tracheophyta</taxon>
        <taxon>Spermatophyta</taxon>
        <taxon>Magnoliopsida</taxon>
        <taxon>eudicotyledons</taxon>
        <taxon>Gunneridae</taxon>
        <taxon>Pentapetalae</taxon>
        <taxon>rosids</taxon>
        <taxon>malvids</taxon>
        <taxon>Brassicales</taxon>
        <taxon>Brassicaceae</taxon>
        <taxon>Brassiceae</taxon>
        <taxon>Brassica</taxon>
    </lineage>
</organism>
<feature type="compositionally biased region" description="Basic and acidic residues" evidence="1">
    <location>
        <begin position="105"/>
        <end position="114"/>
    </location>
</feature>
<feature type="region of interest" description="Disordered" evidence="1">
    <location>
        <begin position="221"/>
        <end position="241"/>
    </location>
</feature>
<evidence type="ECO:0000313" key="2">
    <source>
        <dbReference type="EMBL" id="KAF2614674.1"/>
    </source>
</evidence>
<dbReference type="EMBL" id="QGKY02000089">
    <property type="protein sequence ID" value="KAF2614674.1"/>
    <property type="molecule type" value="Genomic_DNA"/>
</dbReference>
<feature type="compositionally biased region" description="Low complexity" evidence="1">
    <location>
        <begin position="230"/>
        <end position="241"/>
    </location>
</feature>
<name>A0A8S9M3S4_BRACR</name>
<comment type="caution">
    <text evidence="2">The sequence shown here is derived from an EMBL/GenBank/DDBJ whole genome shotgun (WGS) entry which is preliminary data.</text>
</comment>